<dbReference type="OrthoDB" id="5297929at2"/>
<evidence type="ECO:0000256" key="5">
    <source>
        <dbReference type="ARBA" id="ARBA00022989"/>
    </source>
</evidence>
<keyword evidence="4 7" id="KW-0812">Transmembrane</keyword>
<evidence type="ECO:0000256" key="2">
    <source>
        <dbReference type="ARBA" id="ARBA00022448"/>
    </source>
</evidence>
<dbReference type="Proteomes" id="UP000243719">
    <property type="component" value="Unassembled WGS sequence"/>
</dbReference>
<proteinExistence type="predicted"/>
<keyword evidence="3" id="KW-1003">Cell membrane</keyword>
<evidence type="ECO:0000256" key="7">
    <source>
        <dbReference type="SAM" id="Phobius"/>
    </source>
</evidence>
<feature type="transmembrane region" description="Helical" evidence="7">
    <location>
        <begin position="12"/>
        <end position="30"/>
    </location>
</feature>
<organism evidence="8 9">
    <name type="scientific">Chitinasiproducens palmae</name>
    <dbReference type="NCBI Taxonomy" id="1770053"/>
    <lineage>
        <taxon>Bacteria</taxon>
        <taxon>Pseudomonadati</taxon>
        <taxon>Pseudomonadota</taxon>
        <taxon>Betaproteobacteria</taxon>
        <taxon>Burkholderiales</taxon>
        <taxon>Burkholderiaceae</taxon>
        <taxon>Chitinasiproducens</taxon>
    </lineage>
</organism>
<keyword evidence="9" id="KW-1185">Reference proteome</keyword>
<sequence length="223" mass="23504">MGFLYSPLGLPFSVATWCVALLILAFALYGRPFRFLREASRQHLWLASITVLSTLWCFSAWVQDGPVLHLLGAALLSALFGWRLAMLAASLVVVAVALILGASWQGVGATVLIFAIVPVIVAAGTQRLFTRRLPGRLTYLILVDGVLAASLSVIATQLASFALRAAAADTAIALPPAWGWAVALLLCGEALVSGALTAVLATVKPAWLRSAILGSVESTIDPR</sequence>
<dbReference type="AlphaFoldDB" id="A0A1H2PSH1"/>
<reference evidence="9" key="1">
    <citation type="submission" date="2016-09" db="EMBL/GenBank/DDBJ databases">
        <authorList>
            <person name="Varghese N."/>
            <person name="Submissions S."/>
        </authorList>
    </citation>
    <scope>NUCLEOTIDE SEQUENCE [LARGE SCALE GENOMIC DNA]</scope>
    <source>
        <strain evidence="9">JS23</strain>
    </source>
</reference>
<protein>
    <submittedName>
        <fullName evidence="8">Uncharacterized membrane protein</fullName>
    </submittedName>
</protein>
<evidence type="ECO:0000256" key="1">
    <source>
        <dbReference type="ARBA" id="ARBA00004651"/>
    </source>
</evidence>
<feature type="transmembrane region" description="Helical" evidence="7">
    <location>
        <begin position="178"/>
        <end position="203"/>
    </location>
</feature>
<evidence type="ECO:0000313" key="9">
    <source>
        <dbReference type="Proteomes" id="UP000243719"/>
    </source>
</evidence>
<accession>A0A1H2PSH1</accession>
<feature type="transmembrane region" description="Helical" evidence="7">
    <location>
        <begin position="106"/>
        <end position="125"/>
    </location>
</feature>
<dbReference type="GO" id="GO:0000041">
    <property type="term" value="P:transition metal ion transport"/>
    <property type="evidence" value="ECO:0007669"/>
    <property type="project" value="InterPro"/>
</dbReference>
<feature type="transmembrane region" description="Helical" evidence="7">
    <location>
        <begin position="42"/>
        <end position="62"/>
    </location>
</feature>
<dbReference type="Gene3D" id="1.10.1760.20">
    <property type="match status" value="1"/>
</dbReference>
<evidence type="ECO:0000256" key="4">
    <source>
        <dbReference type="ARBA" id="ARBA00022692"/>
    </source>
</evidence>
<dbReference type="EMBL" id="FNLO01000010">
    <property type="protein sequence ID" value="SDV49975.1"/>
    <property type="molecule type" value="Genomic_DNA"/>
</dbReference>
<dbReference type="Pfam" id="PF01891">
    <property type="entry name" value="CbiM"/>
    <property type="match status" value="1"/>
</dbReference>
<dbReference type="RefSeq" id="WP_091910604.1">
    <property type="nucleotide sequence ID" value="NZ_FNLO01000010.1"/>
</dbReference>
<comment type="subcellular location">
    <subcellularLocation>
        <location evidence="1">Cell membrane</location>
        <topology evidence="1">Multi-pass membrane protein</topology>
    </subcellularLocation>
</comment>
<keyword evidence="6 7" id="KW-0472">Membrane</keyword>
<dbReference type="GO" id="GO:0005886">
    <property type="term" value="C:plasma membrane"/>
    <property type="evidence" value="ECO:0007669"/>
    <property type="project" value="UniProtKB-SubCell"/>
</dbReference>
<keyword evidence="2" id="KW-0813">Transport</keyword>
<keyword evidence="5 7" id="KW-1133">Transmembrane helix</keyword>
<feature type="transmembrane region" description="Helical" evidence="7">
    <location>
        <begin position="137"/>
        <end position="158"/>
    </location>
</feature>
<dbReference type="STRING" id="1770053.SAMN05216551_11020"/>
<name>A0A1H2PSH1_9BURK</name>
<gene>
    <name evidence="8" type="ORF">SAMN05216551_11020</name>
</gene>
<evidence type="ECO:0000256" key="6">
    <source>
        <dbReference type="ARBA" id="ARBA00023136"/>
    </source>
</evidence>
<evidence type="ECO:0000313" key="8">
    <source>
        <dbReference type="EMBL" id="SDV49975.1"/>
    </source>
</evidence>
<evidence type="ECO:0000256" key="3">
    <source>
        <dbReference type="ARBA" id="ARBA00022475"/>
    </source>
</evidence>
<feature type="transmembrane region" description="Helical" evidence="7">
    <location>
        <begin position="74"/>
        <end position="100"/>
    </location>
</feature>
<dbReference type="InterPro" id="IPR002751">
    <property type="entry name" value="CbiM/NikMN"/>
</dbReference>